<evidence type="ECO:0000256" key="18">
    <source>
        <dbReference type="ARBA" id="ARBA00074874"/>
    </source>
</evidence>
<comment type="caution">
    <text evidence="21">The sequence shown here is derived from an EMBL/GenBank/DDBJ whole genome shotgun (WGS) entry which is preliminary data.</text>
</comment>
<gene>
    <name evidence="21" type="ORF">GDO86_009702</name>
</gene>
<dbReference type="Gene3D" id="3.40.720.10">
    <property type="entry name" value="Alkaline Phosphatase, subunit A"/>
    <property type="match status" value="1"/>
</dbReference>
<keyword evidence="6" id="KW-0732">Signal</keyword>
<dbReference type="PROSITE" id="PS00149">
    <property type="entry name" value="SULFATASE_2"/>
    <property type="match status" value="1"/>
</dbReference>
<dbReference type="SUPFAM" id="SSF53649">
    <property type="entry name" value="Alkaline phosphatase-like"/>
    <property type="match status" value="1"/>
</dbReference>
<evidence type="ECO:0000256" key="5">
    <source>
        <dbReference type="ARBA" id="ARBA00022723"/>
    </source>
</evidence>
<dbReference type="Proteomes" id="UP000812440">
    <property type="component" value="Chromosome 5"/>
</dbReference>
<dbReference type="GO" id="GO:0004098">
    <property type="term" value="F:cerebroside-sulfatase activity"/>
    <property type="evidence" value="ECO:0007669"/>
    <property type="project" value="UniProtKB-EC"/>
</dbReference>
<evidence type="ECO:0000256" key="10">
    <source>
        <dbReference type="ARBA" id="ARBA00023098"/>
    </source>
</evidence>
<evidence type="ECO:0000256" key="6">
    <source>
        <dbReference type="ARBA" id="ARBA00022729"/>
    </source>
</evidence>
<evidence type="ECO:0000256" key="19">
    <source>
        <dbReference type="ARBA" id="ARBA00076521"/>
    </source>
</evidence>
<evidence type="ECO:0000259" key="20">
    <source>
        <dbReference type="Pfam" id="PF00884"/>
    </source>
</evidence>
<dbReference type="PANTHER" id="PTHR42693">
    <property type="entry name" value="ARYLSULFATASE FAMILY MEMBER"/>
    <property type="match status" value="1"/>
</dbReference>
<keyword evidence="11" id="KW-1015">Disulfide bond</keyword>
<evidence type="ECO:0000256" key="16">
    <source>
        <dbReference type="ARBA" id="ARBA00061742"/>
    </source>
</evidence>
<comment type="catalytic activity">
    <reaction evidence="14">
        <text>an N-acyl-1-beta-D-(3-O-sulfo)-galactosyl-sphing-4-enine + H2O = a beta-D-galactosyl-(1&lt;-&gt;1')-N-acylsphing-4-enine + sulfate + H(+)</text>
        <dbReference type="Rhea" id="RHEA:21300"/>
        <dbReference type="ChEBI" id="CHEBI:15377"/>
        <dbReference type="ChEBI" id="CHEBI:15378"/>
        <dbReference type="ChEBI" id="CHEBI:16189"/>
        <dbReference type="ChEBI" id="CHEBI:18390"/>
        <dbReference type="ChEBI" id="CHEBI:75956"/>
        <dbReference type="EC" id="3.1.6.8"/>
    </reaction>
    <physiologicalReaction direction="left-to-right" evidence="14">
        <dbReference type="Rhea" id="RHEA:21301"/>
    </physiologicalReaction>
</comment>
<sequence>MAAHGLRFTDFYSAAALCSPSRASLLTGRYPSRTGIYPGVFYPSSRGGLPLNEVTLAEILQSQGYATALVGKWHLGLGLNGTFLPTRQGFQNFLGVPFSHDQGPCQNLTCFPPNTLCYGTCDIGEARLPLYLGEKIIEQPVDFTKLVPRYQEFSRSFIQAAVKDRKPFFLYYASHHTHYPQFASARYTGQSPRGRFGDALLELDGTVGELLETVWECGIQENTLFIFTSDNGPETMRMERGGSSGLLKCGKGTTYEGGVREPAIMYWEGTIKPGVTSEMASTLDILPTIVALTGATLPNTEIDGYDLSKLLLYGHPSPRNVIYYYPPSIDPSVGIFAMRLGNYKAHFYTKGAIHSDTTPDADCHLTAPLTIHVPPLLFNLSVDPAENYNLLNKGIPKDLEQLINLILQQREEFQETMEYAESEINKGNDPSLRPCCNPECVPKPDCCHCDV</sequence>
<dbReference type="PROSITE" id="PS00523">
    <property type="entry name" value="SULFATASE_1"/>
    <property type="match status" value="1"/>
</dbReference>
<organism evidence="21 22">
    <name type="scientific">Hymenochirus boettgeri</name>
    <name type="common">Congo dwarf clawed frog</name>
    <dbReference type="NCBI Taxonomy" id="247094"/>
    <lineage>
        <taxon>Eukaryota</taxon>
        <taxon>Metazoa</taxon>
        <taxon>Chordata</taxon>
        <taxon>Craniata</taxon>
        <taxon>Vertebrata</taxon>
        <taxon>Euteleostomi</taxon>
        <taxon>Amphibia</taxon>
        <taxon>Batrachia</taxon>
        <taxon>Anura</taxon>
        <taxon>Pipoidea</taxon>
        <taxon>Pipidae</taxon>
        <taxon>Pipinae</taxon>
        <taxon>Hymenochirus</taxon>
    </lineage>
</organism>
<dbReference type="GO" id="GO:0004065">
    <property type="term" value="F:arylsulfatase activity"/>
    <property type="evidence" value="ECO:0007669"/>
    <property type="project" value="TreeGrafter"/>
</dbReference>
<protein>
    <recommendedName>
        <fullName evidence="18">Arylsulfatase A</fullName>
        <ecNumber evidence="17">3.1.6.8</ecNumber>
    </recommendedName>
    <alternativeName>
        <fullName evidence="19">Cerebroside-sulfatase</fullName>
    </alternativeName>
</protein>
<dbReference type="Pfam" id="PF00884">
    <property type="entry name" value="Sulfatase"/>
    <property type="match status" value="1"/>
</dbReference>
<dbReference type="EMBL" id="JAACNH010000004">
    <property type="protein sequence ID" value="KAG8444638.1"/>
    <property type="molecule type" value="Genomic_DNA"/>
</dbReference>
<feature type="domain" description="Sulfatase N-terminal" evidence="20">
    <location>
        <begin position="1"/>
        <end position="295"/>
    </location>
</feature>
<keyword evidence="8" id="KW-0256">Endoplasmic reticulum</keyword>
<keyword evidence="12" id="KW-0325">Glycoprotein</keyword>
<dbReference type="FunFam" id="3.40.720.10:FF:000023">
    <property type="entry name" value="Arylsulfatase A"/>
    <property type="match status" value="1"/>
</dbReference>
<dbReference type="GO" id="GO:0005764">
    <property type="term" value="C:lysosome"/>
    <property type="evidence" value="ECO:0007669"/>
    <property type="project" value="UniProtKB-SubCell"/>
</dbReference>
<evidence type="ECO:0000256" key="13">
    <source>
        <dbReference type="ARBA" id="ARBA00023228"/>
    </source>
</evidence>
<keyword evidence="13" id="KW-0458">Lysosome</keyword>
<evidence type="ECO:0000313" key="22">
    <source>
        <dbReference type="Proteomes" id="UP000812440"/>
    </source>
</evidence>
<comment type="cofactor">
    <cofactor evidence="1">
        <name>Ca(2+)</name>
        <dbReference type="ChEBI" id="CHEBI:29108"/>
    </cofactor>
</comment>
<keyword evidence="5" id="KW-0479">Metal-binding</keyword>
<evidence type="ECO:0000256" key="2">
    <source>
        <dbReference type="ARBA" id="ARBA00004240"/>
    </source>
</evidence>
<dbReference type="PANTHER" id="PTHR42693:SF11">
    <property type="entry name" value="ARYLSULFATASE A"/>
    <property type="match status" value="1"/>
</dbReference>
<comment type="subcellular location">
    <subcellularLocation>
        <location evidence="2">Endoplasmic reticulum</location>
    </subcellularLocation>
    <subcellularLocation>
        <location evidence="3">Lysosome</location>
    </subcellularLocation>
</comment>
<keyword evidence="22" id="KW-1185">Reference proteome</keyword>
<keyword evidence="9" id="KW-0106">Calcium</keyword>
<dbReference type="GO" id="GO:0005783">
    <property type="term" value="C:endoplasmic reticulum"/>
    <property type="evidence" value="ECO:0007669"/>
    <property type="project" value="UniProtKB-SubCell"/>
</dbReference>
<evidence type="ECO:0000256" key="8">
    <source>
        <dbReference type="ARBA" id="ARBA00022824"/>
    </source>
</evidence>
<dbReference type="EC" id="3.1.6.8" evidence="17"/>
<dbReference type="OrthoDB" id="103349at2759"/>
<comment type="function">
    <text evidence="15">Hydrolyzes cerebroside sulfate.</text>
</comment>
<dbReference type="InterPro" id="IPR024607">
    <property type="entry name" value="Sulfatase_CS"/>
</dbReference>
<dbReference type="InterPro" id="IPR000917">
    <property type="entry name" value="Sulfatase_N"/>
</dbReference>
<name>A0A8T2JLN2_9PIPI</name>
<accession>A0A8T2JLN2</accession>
<evidence type="ECO:0000256" key="14">
    <source>
        <dbReference type="ARBA" id="ARBA00052854"/>
    </source>
</evidence>
<evidence type="ECO:0000256" key="7">
    <source>
        <dbReference type="ARBA" id="ARBA00022801"/>
    </source>
</evidence>
<dbReference type="GO" id="GO:0006629">
    <property type="term" value="P:lipid metabolic process"/>
    <property type="evidence" value="ECO:0007669"/>
    <property type="project" value="UniProtKB-KW"/>
</dbReference>
<comment type="similarity">
    <text evidence="4">Belongs to the sulfatase family.</text>
</comment>
<dbReference type="InterPro" id="IPR017850">
    <property type="entry name" value="Alkaline_phosphatase_core_sf"/>
</dbReference>
<dbReference type="FunFam" id="3.30.1120.10:FF:000003">
    <property type="entry name" value="Arylsulfatase A"/>
    <property type="match status" value="1"/>
</dbReference>
<dbReference type="Pfam" id="PF14707">
    <property type="entry name" value="Sulfatase_C"/>
    <property type="match status" value="1"/>
</dbReference>
<evidence type="ECO:0000256" key="11">
    <source>
        <dbReference type="ARBA" id="ARBA00023157"/>
    </source>
</evidence>
<evidence type="ECO:0000256" key="9">
    <source>
        <dbReference type="ARBA" id="ARBA00022837"/>
    </source>
</evidence>
<evidence type="ECO:0000256" key="1">
    <source>
        <dbReference type="ARBA" id="ARBA00001913"/>
    </source>
</evidence>
<evidence type="ECO:0000256" key="4">
    <source>
        <dbReference type="ARBA" id="ARBA00008779"/>
    </source>
</evidence>
<evidence type="ECO:0000256" key="12">
    <source>
        <dbReference type="ARBA" id="ARBA00023180"/>
    </source>
</evidence>
<keyword evidence="7" id="KW-0378">Hydrolase</keyword>
<keyword evidence="10" id="KW-0443">Lipid metabolism</keyword>
<proteinExistence type="inferred from homology"/>
<reference evidence="21" key="1">
    <citation type="thesis" date="2020" institute="ProQuest LLC" country="789 East Eisenhower Parkway, Ann Arbor, MI, USA">
        <title>Comparative Genomics and Chromosome Evolution.</title>
        <authorList>
            <person name="Mudd A.B."/>
        </authorList>
    </citation>
    <scope>NUCLEOTIDE SEQUENCE</scope>
    <source>
        <strain evidence="21">Female2</strain>
        <tissue evidence="21">Blood</tissue>
    </source>
</reference>
<comment type="subunit">
    <text evidence="16">Homodimer at neutral pH and homooctamer at acidic pH. Exists both as a single chain of 58 kDa (component A) or as a chain of 50 kDa (component B) linked by disulfide bond(s) to a 7 kDa chain (component C). Interacts with SUMF1.</text>
</comment>
<evidence type="ECO:0000256" key="15">
    <source>
        <dbReference type="ARBA" id="ARBA00058866"/>
    </source>
</evidence>
<evidence type="ECO:0000256" key="3">
    <source>
        <dbReference type="ARBA" id="ARBA00004371"/>
    </source>
</evidence>
<dbReference type="AlphaFoldDB" id="A0A8T2JLN2"/>
<dbReference type="Gene3D" id="3.30.1120.10">
    <property type="match status" value="1"/>
</dbReference>
<dbReference type="InterPro" id="IPR050738">
    <property type="entry name" value="Sulfatase"/>
</dbReference>
<evidence type="ECO:0000313" key="21">
    <source>
        <dbReference type="EMBL" id="KAG8444638.1"/>
    </source>
</evidence>
<dbReference type="GO" id="GO:0046872">
    <property type="term" value="F:metal ion binding"/>
    <property type="evidence" value="ECO:0007669"/>
    <property type="project" value="UniProtKB-KW"/>
</dbReference>
<evidence type="ECO:0000256" key="17">
    <source>
        <dbReference type="ARBA" id="ARBA00066352"/>
    </source>
</evidence>